<gene>
    <name evidence="1" type="ORF">E2C06_35580</name>
</gene>
<protein>
    <submittedName>
        <fullName evidence="1">Flagellar biosynthesis protein FlhF</fullName>
    </submittedName>
</protein>
<proteinExistence type="predicted"/>
<organism evidence="1 2">
    <name type="scientific">Dankookia rubra</name>
    <dbReference type="NCBI Taxonomy" id="1442381"/>
    <lineage>
        <taxon>Bacteria</taxon>
        <taxon>Pseudomonadati</taxon>
        <taxon>Pseudomonadota</taxon>
        <taxon>Alphaproteobacteria</taxon>
        <taxon>Acetobacterales</taxon>
        <taxon>Roseomonadaceae</taxon>
        <taxon>Dankookia</taxon>
    </lineage>
</organism>
<accession>A0A4R5Q4L0</accession>
<evidence type="ECO:0000313" key="1">
    <source>
        <dbReference type="EMBL" id="TDH57880.1"/>
    </source>
</evidence>
<feature type="non-terminal residue" evidence="1">
    <location>
        <position position="73"/>
    </location>
</feature>
<keyword evidence="1" id="KW-0969">Cilium</keyword>
<keyword evidence="1" id="KW-0966">Cell projection</keyword>
<evidence type="ECO:0000313" key="2">
    <source>
        <dbReference type="Proteomes" id="UP000295096"/>
    </source>
</evidence>
<comment type="caution">
    <text evidence="1">The sequence shown here is derived from an EMBL/GenBank/DDBJ whole genome shotgun (WGS) entry which is preliminary data.</text>
</comment>
<name>A0A4R5Q4L0_9PROT</name>
<dbReference type="AlphaFoldDB" id="A0A4R5Q4L0"/>
<keyword evidence="1" id="KW-0282">Flagellum</keyword>
<reference evidence="1 2" key="1">
    <citation type="journal article" date="2016" name="J. Microbiol.">
        <title>Dankookia rubra gen. nov., sp. nov., an alphaproteobacterium isolated from sediment of a shallow stream.</title>
        <authorList>
            <person name="Kim W.H."/>
            <person name="Kim D.H."/>
            <person name="Kang K."/>
            <person name="Ahn T.Y."/>
        </authorList>
    </citation>
    <scope>NUCLEOTIDE SEQUENCE [LARGE SCALE GENOMIC DNA]</scope>
    <source>
        <strain evidence="1 2">JCM30602</strain>
    </source>
</reference>
<dbReference type="EMBL" id="SMSJ01000193">
    <property type="protein sequence ID" value="TDH57880.1"/>
    <property type="molecule type" value="Genomic_DNA"/>
</dbReference>
<keyword evidence="2" id="KW-1185">Reference proteome</keyword>
<dbReference type="Proteomes" id="UP000295096">
    <property type="component" value="Unassembled WGS sequence"/>
</dbReference>
<sequence length="73" mass="7460">MRLRLFRAPRMAEAMAQVRAALGDDAVILATRRTAGGVEVTAALEDAAAAEPWLIPPGAPAAAAPTEPRPAAA</sequence>